<name>A0A2I0WKF8_9ASPA</name>
<accession>A0A2I0WKF8</accession>
<dbReference type="EMBL" id="KZ502555">
    <property type="protein sequence ID" value="PKU76139.1"/>
    <property type="molecule type" value="Genomic_DNA"/>
</dbReference>
<dbReference type="AlphaFoldDB" id="A0A2I0WKF8"/>
<organism evidence="1 2">
    <name type="scientific">Dendrobium catenatum</name>
    <dbReference type="NCBI Taxonomy" id="906689"/>
    <lineage>
        <taxon>Eukaryota</taxon>
        <taxon>Viridiplantae</taxon>
        <taxon>Streptophyta</taxon>
        <taxon>Embryophyta</taxon>
        <taxon>Tracheophyta</taxon>
        <taxon>Spermatophyta</taxon>
        <taxon>Magnoliopsida</taxon>
        <taxon>Liliopsida</taxon>
        <taxon>Asparagales</taxon>
        <taxon>Orchidaceae</taxon>
        <taxon>Epidendroideae</taxon>
        <taxon>Malaxideae</taxon>
        <taxon>Dendrobiinae</taxon>
        <taxon>Dendrobium</taxon>
    </lineage>
</organism>
<evidence type="ECO:0000313" key="2">
    <source>
        <dbReference type="Proteomes" id="UP000233837"/>
    </source>
</evidence>
<gene>
    <name evidence="1" type="ORF">MA16_Dca024346</name>
</gene>
<dbReference type="Proteomes" id="UP000233837">
    <property type="component" value="Unassembled WGS sequence"/>
</dbReference>
<evidence type="ECO:0000313" key="1">
    <source>
        <dbReference type="EMBL" id="PKU76139.1"/>
    </source>
</evidence>
<protein>
    <submittedName>
        <fullName evidence="1">Uncharacterized protein</fullName>
    </submittedName>
</protein>
<sequence length="182" mass="21149">MRCEQQLTEKHVVELLLGNIDDHMAPYLAMATINSFQELLDRVAKFERLPKPRGITYNYNNNTASKGKQPRIYDSKRDEVNTTFTSPPDKKEKGEAIVPKIAKQVKEKPTTPTLQEKINKLYSFKRDCIGKIFRHALKIGLQLPESRRPEQAGMINDLNYCPYHRIVSHPIEDYFVFKGWVE</sequence>
<keyword evidence="2" id="KW-1185">Reference proteome</keyword>
<reference evidence="1 2" key="1">
    <citation type="journal article" date="2016" name="Sci. Rep.">
        <title>The Dendrobium catenatum Lindl. genome sequence provides insights into polysaccharide synthase, floral development and adaptive evolution.</title>
        <authorList>
            <person name="Zhang G.Q."/>
            <person name="Xu Q."/>
            <person name="Bian C."/>
            <person name="Tsai W.C."/>
            <person name="Yeh C.M."/>
            <person name="Liu K.W."/>
            <person name="Yoshida K."/>
            <person name="Zhang L.S."/>
            <person name="Chang S.B."/>
            <person name="Chen F."/>
            <person name="Shi Y."/>
            <person name="Su Y.Y."/>
            <person name="Zhang Y.Q."/>
            <person name="Chen L.J."/>
            <person name="Yin Y."/>
            <person name="Lin M."/>
            <person name="Huang H."/>
            <person name="Deng H."/>
            <person name="Wang Z.W."/>
            <person name="Zhu S.L."/>
            <person name="Zhao X."/>
            <person name="Deng C."/>
            <person name="Niu S.C."/>
            <person name="Huang J."/>
            <person name="Wang M."/>
            <person name="Liu G.H."/>
            <person name="Yang H.J."/>
            <person name="Xiao X.J."/>
            <person name="Hsiao Y.Y."/>
            <person name="Wu W.L."/>
            <person name="Chen Y.Y."/>
            <person name="Mitsuda N."/>
            <person name="Ohme-Takagi M."/>
            <person name="Luo Y.B."/>
            <person name="Van de Peer Y."/>
            <person name="Liu Z.J."/>
        </authorList>
    </citation>
    <scope>NUCLEOTIDE SEQUENCE [LARGE SCALE GENOMIC DNA]</scope>
    <source>
        <tissue evidence="1">The whole plant</tissue>
    </source>
</reference>
<proteinExistence type="predicted"/>
<reference evidence="1 2" key="2">
    <citation type="journal article" date="2017" name="Nature">
        <title>The Apostasia genome and the evolution of orchids.</title>
        <authorList>
            <person name="Zhang G.Q."/>
            <person name="Liu K.W."/>
            <person name="Li Z."/>
            <person name="Lohaus R."/>
            <person name="Hsiao Y.Y."/>
            <person name="Niu S.C."/>
            <person name="Wang J.Y."/>
            <person name="Lin Y.C."/>
            <person name="Xu Q."/>
            <person name="Chen L.J."/>
            <person name="Yoshida K."/>
            <person name="Fujiwara S."/>
            <person name="Wang Z.W."/>
            <person name="Zhang Y.Q."/>
            <person name="Mitsuda N."/>
            <person name="Wang M."/>
            <person name="Liu G.H."/>
            <person name="Pecoraro L."/>
            <person name="Huang H.X."/>
            <person name="Xiao X.J."/>
            <person name="Lin M."/>
            <person name="Wu X.Y."/>
            <person name="Wu W.L."/>
            <person name="Chen Y.Y."/>
            <person name="Chang S.B."/>
            <person name="Sakamoto S."/>
            <person name="Ohme-Takagi M."/>
            <person name="Yagi M."/>
            <person name="Zeng S.J."/>
            <person name="Shen C.Y."/>
            <person name="Yeh C.M."/>
            <person name="Luo Y.B."/>
            <person name="Tsai W.C."/>
            <person name="Van de Peer Y."/>
            <person name="Liu Z.J."/>
        </authorList>
    </citation>
    <scope>NUCLEOTIDE SEQUENCE [LARGE SCALE GENOMIC DNA]</scope>
    <source>
        <tissue evidence="1">The whole plant</tissue>
    </source>
</reference>